<gene>
    <name evidence="1" type="ORF">DP116_25220</name>
</gene>
<accession>A0ABX1PFD4</accession>
<dbReference type="Proteomes" id="UP000718564">
    <property type="component" value="Unassembled WGS sequence"/>
</dbReference>
<reference evidence="1 2" key="1">
    <citation type="submission" date="2018-06" db="EMBL/GenBank/DDBJ databases">
        <title>Comparative genomics of Brasilonema spp. strains.</title>
        <authorList>
            <person name="Alvarenga D.O."/>
            <person name="Fiore M.F."/>
            <person name="Varani A.M."/>
        </authorList>
    </citation>
    <scope>NUCLEOTIDE SEQUENCE [LARGE SCALE GENOMIC DNA]</scope>
    <source>
        <strain evidence="1 2">SPC951</strain>
    </source>
</reference>
<name>A0ABX1PFD4_9CYAN</name>
<protein>
    <submittedName>
        <fullName evidence="1">Uncharacterized protein</fullName>
    </submittedName>
</protein>
<comment type="caution">
    <text evidence="1">The sequence shown here is derived from an EMBL/GenBank/DDBJ whole genome shotgun (WGS) entry which is preliminary data.</text>
</comment>
<sequence length="93" mass="9786">MIPNARLVEAGGTSSGSCALRVASFTTDLPLQTALDWYYTRATDAGYTAEHQAEGDDHVLGGTRARDDAAYVVFLKPAKQGGTAIELIANRGA</sequence>
<dbReference type="EMBL" id="QMEB01000276">
    <property type="protein sequence ID" value="NMG22571.1"/>
    <property type="molecule type" value="Genomic_DNA"/>
</dbReference>
<keyword evidence="2" id="KW-1185">Reference proteome</keyword>
<proteinExistence type="predicted"/>
<evidence type="ECO:0000313" key="2">
    <source>
        <dbReference type="Proteomes" id="UP000718564"/>
    </source>
</evidence>
<evidence type="ECO:0000313" key="1">
    <source>
        <dbReference type="EMBL" id="NMG22571.1"/>
    </source>
</evidence>
<organism evidence="1 2">
    <name type="scientific">Brasilonema bromeliae SPC951</name>
    <dbReference type="NCBI Taxonomy" id="385972"/>
    <lineage>
        <taxon>Bacteria</taxon>
        <taxon>Bacillati</taxon>
        <taxon>Cyanobacteriota</taxon>
        <taxon>Cyanophyceae</taxon>
        <taxon>Nostocales</taxon>
        <taxon>Scytonemataceae</taxon>
        <taxon>Brasilonema</taxon>
        <taxon>Bromeliae group (in: Brasilonema)</taxon>
    </lineage>
</organism>